<evidence type="ECO:0000256" key="2">
    <source>
        <dbReference type="ARBA" id="ARBA00022771"/>
    </source>
</evidence>
<evidence type="ECO:0000256" key="1">
    <source>
        <dbReference type="ARBA" id="ARBA00022723"/>
    </source>
</evidence>
<dbReference type="PANTHER" id="PTHR46455:SF2">
    <property type="entry name" value="AT24727P"/>
    <property type="match status" value="1"/>
</dbReference>
<keyword evidence="8" id="KW-1185">Reference proteome</keyword>
<dbReference type="Gene3D" id="6.10.140.2220">
    <property type="match status" value="2"/>
</dbReference>
<dbReference type="Gene3D" id="2.170.270.10">
    <property type="entry name" value="SET domain"/>
    <property type="match status" value="1"/>
</dbReference>
<evidence type="ECO:0000259" key="6">
    <source>
        <dbReference type="PROSITE" id="PS50865"/>
    </source>
</evidence>
<proteinExistence type="predicted"/>
<organism evidence="7 8">
    <name type="scientific">Pseudolycoriella hygida</name>
    <dbReference type="NCBI Taxonomy" id="35572"/>
    <lineage>
        <taxon>Eukaryota</taxon>
        <taxon>Metazoa</taxon>
        <taxon>Ecdysozoa</taxon>
        <taxon>Arthropoda</taxon>
        <taxon>Hexapoda</taxon>
        <taxon>Insecta</taxon>
        <taxon>Pterygota</taxon>
        <taxon>Neoptera</taxon>
        <taxon>Endopterygota</taxon>
        <taxon>Diptera</taxon>
        <taxon>Nematocera</taxon>
        <taxon>Sciaroidea</taxon>
        <taxon>Sciaridae</taxon>
        <taxon>Pseudolycoriella</taxon>
    </lineage>
</organism>
<dbReference type="GO" id="GO:0008270">
    <property type="term" value="F:zinc ion binding"/>
    <property type="evidence" value="ECO:0007669"/>
    <property type="project" value="UniProtKB-KW"/>
</dbReference>
<dbReference type="OrthoDB" id="3174329at2759"/>
<dbReference type="InterPro" id="IPR046341">
    <property type="entry name" value="SET_dom_sf"/>
</dbReference>
<dbReference type="PROSITE" id="PS01360">
    <property type="entry name" value="ZF_MYND_1"/>
    <property type="match status" value="1"/>
</dbReference>
<reference evidence="7" key="1">
    <citation type="submission" date="2022-07" db="EMBL/GenBank/DDBJ databases">
        <authorList>
            <person name="Trinca V."/>
            <person name="Uliana J.V.C."/>
            <person name="Torres T.T."/>
            <person name="Ward R.J."/>
            <person name="Monesi N."/>
        </authorList>
    </citation>
    <scope>NUCLEOTIDE SEQUENCE</scope>
    <source>
        <strain evidence="7">HSMRA1968</strain>
        <tissue evidence="7">Whole embryos</tissue>
    </source>
</reference>
<evidence type="ECO:0000313" key="7">
    <source>
        <dbReference type="EMBL" id="KAJ6625921.1"/>
    </source>
</evidence>
<dbReference type="Proteomes" id="UP001151699">
    <property type="component" value="Unassembled WGS sequence"/>
</dbReference>
<dbReference type="InterPro" id="IPR001214">
    <property type="entry name" value="SET_dom"/>
</dbReference>
<keyword evidence="3" id="KW-0862">Zinc</keyword>
<dbReference type="SUPFAM" id="SSF82199">
    <property type="entry name" value="SET domain"/>
    <property type="match status" value="1"/>
</dbReference>
<dbReference type="PROSITE" id="PS50865">
    <property type="entry name" value="ZF_MYND_2"/>
    <property type="match status" value="1"/>
</dbReference>
<dbReference type="Pfam" id="PF00856">
    <property type="entry name" value="SET"/>
    <property type="match status" value="1"/>
</dbReference>
<dbReference type="AlphaFoldDB" id="A0A9Q0RSJ7"/>
<dbReference type="Pfam" id="PF01753">
    <property type="entry name" value="zf-MYND"/>
    <property type="match status" value="1"/>
</dbReference>
<dbReference type="PANTHER" id="PTHR46455">
    <property type="entry name" value="SET AND MYND DOMAIN CONTAINING, ARTHROPOD-SPECIFIC, MEMBER 4, ISOFORM A"/>
    <property type="match status" value="1"/>
</dbReference>
<evidence type="ECO:0000256" key="3">
    <source>
        <dbReference type="ARBA" id="ARBA00022833"/>
    </source>
</evidence>
<feature type="domain" description="SET" evidence="5">
    <location>
        <begin position="44"/>
        <end position="308"/>
    </location>
</feature>
<keyword evidence="1" id="KW-0479">Metal-binding</keyword>
<evidence type="ECO:0000259" key="5">
    <source>
        <dbReference type="PROSITE" id="PS50280"/>
    </source>
</evidence>
<dbReference type="GO" id="GO:0008170">
    <property type="term" value="F:N-methyltransferase activity"/>
    <property type="evidence" value="ECO:0007669"/>
    <property type="project" value="UniProtKB-ARBA"/>
</dbReference>
<keyword evidence="2 4" id="KW-0863">Zinc-finger</keyword>
<name>A0A9Q0RSJ7_9DIPT</name>
<dbReference type="InterPro" id="IPR002893">
    <property type="entry name" value="Znf_MYND"/>
</dbReference>
<gene>
    <name evidence="7" type="primary">SmydA-8_0</name>
    <name evidence="7" type="ORF">Bhyg_16486</name>
</gene>
<dbReference type="Gene3D" id="1.10.220.160">
    <property type="match status" value="1"/>
</dbReference>
<dbReference type="PROSITE" id="PS50280">
    <property type="entry name" value="SET"/>
    <property type="match status" value="1"/>
</dbReference>
<accession>A0A9Q0RSJ7</accession>
<evidence type="ECO:0000256" key="4">
    <source>
        <dbReference type="PROSITE-ProRule" id="PRU00134"/>
    </source>
</evidence>
<protein>
    <submittedName>
        <fullName evidence="7">SET domain-containing protein SmydA-8, isoform A</fullName>
    </submittedName>
</protein>
<dbReference type="InterPro" id="IPR053010">
    <property type="entry name" value="SET_SmydA-8"/>
</dbReference>
<comment type="caution">
    <text evidence="7">The sequence shown here is derived from an EMBL/GenBank/DDBJ whole genome shotgun (WGS) entry which is preliminary data.</text>
</comment>
<dbReference type="GO" id="GO:0008276">
    <property type="term" value="F:protein methyltransferase activity"/>
    <property type="evidence" value="ECO:0007669"/>
    <property type="project" value="UniProtKB-ARBA"/>
</dbReference>
<dbReference type="GO" id="GO:0008757">
    <property type="term" value="F:S-adenosylmethionine-dependent methyltransferase activity"/>
    <property type="evidence" value="ECO:0007669"/>
    <property type="project" value="UniProtKB-ARBA"/>
</dbReference>
<evidence type="ECO:0000313" key="8">
    <source>
        <dbReference type="Proteomes" id="UP001151699"/>
    </source>
</evidence>
<sequence>METSGKCAVCDAECKLKCTACKCVSYCGIEHQKKDWKTHKLECRPLEIAHSDELGRYVRASRDIKAKSVIFTEAPLIAGPKWCMDDYERQEPIFPCVGCFRPVRIGDLGCPKCNWPICSPTCEGLENPQFHGLECAVLRTARPIQDKSNIKSLLDHYRSEALLTLRCVLLQLKYPQKWKQLLELESHEEDRKGTKYFEEAEQRIVSYLKANYLDKINAESLKTEGRNLIPNCESKDLHRLCGIMEVNALNVNLPTGVEICALYPTACLLEHSCMPNCFYTFDFTKHYKITMIAGRDIKKGENLSIMYTHMLWGTQMRHEHLMTNKYFVCKCPRCADPTELGTYISALKCIGPEEEIACGGTLLPKDPHDDDTEWFCDKCPVRIANNQVKFLLSNIEEEVDALMFERETTVKQLEDLIEKLKQFLHPNHFHIFSLKHSLIQRYGTQIGYSSAELSEEMLKRKIDMCNELLSIVDVIDPYAIRLSLYTGIILYELQLATVEYEKRKITAAKENNEPYDYEELYNAEGYLRRAKCVLENNVDIPQGKKFIEAVVRSSENLETLFEQIKL</sequence>
<dbReference type="EMBL" id="WJQU01003309">
    <property type="protein sequence ID" value="KAJ6625921.1"/>
    <property type="molecule type" value="Genomic_DNA"/>
</dbReference>
<feature type="domain" description="MYND-type" evidence="6">
    <location>
        <begin position="7"/>
        <end position="43"/>
    </location>
</feature>
<dbReference type="CDD" id="cd20071">
    <property type="entry name" value="SET_SMYD"/>
    <property type="match status" value="1"/>
</dbReference>